<evidence type="ECO:0000313" key="3">
    <source>
        <dbReference type="Proteomes" id="UP001295740"/>
    </source>
</evidence>
<dbReference type="PANTHER" id="PTHR47668:SF1">
    <property type="entry name" value="DIENELACTONE HYDROLASE DOMAIN-CONTAINING PROTEIN-RELATED"/>
    <property type="match status" value="1"/>
</dbReference>
<feature type="chain" id="PRO_5042615410" evidence="1">
    <location>
        <begin position="24"/>
        <end position="244"/>
    </location>
</feature>
<accession>A0AAI8YMG6</accession>
<keyword evidence="1" id="KW-0732">Signal</keyword>
<keyword evidence="3" id="KW-1185">Reference proteome</keyword>
<dbReference type="Proteomes" id="UP001295740">
    <property type="component" value="Unassembled WGS sequence"/>
</dbReference>
<reference evidence="2" key="1">
    <citation type="submission" date="2023-10" db="EMBL/GenBank/DDBJ databases">
        <authorList>
            <person name="Hackl T."/>
        </authorList>
    </citation>
    <scope>NUCLEOTIDE SEQUENCE</scope>
</reference>
<evidence type="ECO:0000313" key="2">
    <source>
        <dbReference type="EMBL" id="CAJ2510025.1"/>
    </source>
</evidence>
<feature type="signal peptide" evidence="1">
    <location>
        <begin position="1"/>
        <end position="23"/>
    </location>
</feature>
<proteinExistence type="predicted"/>
<name>A0AAI8YMG6_9PEZI</name>
<dbReference type="PANTHER" id="PTHR47668">
    <property type="entry name" value="DIENELACTONE HYDROLASE FAMILY PROTEIN (AFU_ORTHOLOGUE AFUA_6G01940)"/>
    <property type="match status" value="1"/>
</dbReference>
<gene>
    <name evidence="2" type="ORF">KHLLAP_LOCUS10493</name>
</gene>
<dbReference type="EMBL" id="CAUWAG010000013">
    <property type="protein sequence ID" value="CAJ2510025.1"/>
    <property type="molecule type" value="Genomic_DNA"/>
</dbReference>
<organism evidence="2 3">
    <name type="scientific">Anthostomella pinea</name>
    <dbReference type="NCBI Taxonomy" id="933095"/>
    <lineage>
        <taxon>Eukaryota</taxon>
        <taxon>Fungi</taxon>
        <taxon>Dikarya</taxon>
        <taxon>Ascomycota</taxon>
        <taxon>Pezizomycotina</taxon>
        <taxon>Sordariomycetes</taxon>
        <taxon>Xylariomycetidae</taxon>
        <taxon>Xylariales</taxon>
        <taxon>Xylariaceae</taxon>
        <taxon>Anthostomella</taxon>
    </lineage>
</organism>
<protein>
    <submittedName>
        <fullName evidence="2">Uu.00g059250.m01.CDS01</fullName>
    </submittedName>
</protein>
<dbReference type="AlphaFoldDB" id="A0AAI8YMG6"/>
<evidence type="ECO:0000256" key="1">
    <source>
        <dbReference type="SAM" id="SignalP"/>
    </source>
</evidence>
<comment type="caution">
    <text evidence="2">The sequence shown here is derived from an EMBL/GenBank/DDBJ whole genome shotgun (WGS) entry which is preliminary data.</text>
</comment>
<sequence>MAVYAFLSSGLCLAATLPSQSSALLPPSDPLYQRADIHQAARVDARLIPSFGSDYAITQVTNTPRMEFLKGIVNVPAGETLNYEVRYRRSQKDYLLWMWEKHFHQDDSTNLNVVVFHDIVEVKVIDALDDTLQEKSFELDDSDVTGPADATKALLCIYDIFGFYRQTLQGADILSEGDTEQKYQVFLPDFFEGNPAKLEWYPPTTDEQKERLGAWFQNALPPLHTPKVPGLLQAAEKTNSNIGA</sequence>